<gene>
    <name evidence="2" type="ORF">FDG2_5087</name>
</gene>
<evidence type="ECO:0000256" key="1">
    <source>
        <dbReference type="SAM" id="Phobius"/>
    </source>
</evidence>
<name>A0A1C3PAS8_9ACTN</name>
<dbReference type="AlphaFoldDB" id="A0A1C3PAS8"/>
<keyword evidence="1" id="KW-0812">Transmembrane</keyword>
<proteinExistence type="predicted"/>
<sequence>MPAEPITVGVTSSTGIQTTKEIAAAVETPGVTGRSILGYGIIGFLVGVLPIVLGLAWLPSLRRADARWTSAFLALTAGLLTFVAFDALGEAFELQAGLPTSLHGTGLVLLGVAVSSLALTFVTARLSGRTGASTSGSALATLVAIGIGLHNLGEGLAIGSSFAIGELVLGTFLIVGFMIHNIAEGLGIAAPLAEQSKVKAPQLAGLALVAGAPAIAGTWIGGFLVNDILGAPFMSIAVGAALQVVVGIVRHLARRAPGGLGTGHVLGGFLAGVAVMYTTGLLTG</sequence>
<feature type="transmembrane region" description="Helical" evidence="1">
    <location>
        <begin position="101"/>
        <end position="122"/>
    </location>
</feature>
<feature type="transmembrane region" description="Helical" evidence="1">
    <location>
        <begin position="158"/>
        <end position="182"/>
    </location>
</feature>
<evidence type="ECO:0000313" key="3">
    <source>
        <dbReference type="Proteomes" id="UP000199013"/>
    </source>
</evidence>
<keyword evidence="1" id="KW-1133">Transmembrane helix</keyword>
<feature type="transmembrane region" description="Helical" evidence="1">
    <location>
        <begin position="36"/>
        <end position="58"/>
    </location>
</feature>
<keyword evidence="1" id="KW-0472">Membrane</keyword>
<feature type="transmembrane region" description="Helical" evidence="1">
    <location>
        <begin position="70"/>
        <end position="89"/>
    </location>
</feature>
<organism evidence="2 3">
    <name type="scientific">Candidatus Protofrankia californiensis</name>
    <dbReference type="NCBI Taxonomy" id="1839754"/>
    <lineage>
        <taxon>Bacteria</taxon>
        <taxon>Bacillati</taxon>
        <taxon>Actinomycetota</taxon>
        <taxon>Actinomycetes</taxon>
        <taxon>Frankiales</taxon>
        <taxon>Frankiaceae</taxon>
        <taxon>Protofrankia</taxon>
    </lineage>
</organism>
<protein>
    <submittedName>
        <fullName evidence="2">Metal cation transporter</fullName>
    </submittedName>
</protein>
<feature type="transmembrane region" description="Helical" evidence="1">
    <location>
        <begin position="134"/>
        <end position="152"/>
    </location>
</feature>
<evidence type="ECO:0000313" key="2">
    <source>
        <dbReference type="EMBL" id="SBW26896.1"/>
    </source>
</evidence>
<reference evidence="3" key="1">
    <citation type="submission" date="2016-02" db="EMBL/GenBank/DDBJ databases">
        <authorList>
            <person name="Wibberg D."/>
        </authorList>
    </citation>
    <scope>NUCLEOTIDE SEQUENCE [LARGE SCALE GENOMIC DNA]</scope>
</reference>
<keyword evidence="3" id="KW-1185">Reference proteome</keyword>
<feature type="transmembrane region" description="Helical" evidence="1">
    <location>
        <begin position="265"/>
        <end position="283"/>
    </location>
</feature>
<dbReference type="Proteomes" id="UP000199013">
    <property type="component" value="Unassembled WGS sequence"/>
</dbReference>
<accession>A0A1C3PAS8</accession>
<dbReference type="EMBL" id="FLUV01002134">
    <property type="protein sequence ID" value="SBW26896.1"/>
    <property type="molecule type" value="Genomic_DNA"/>
</dbReference>
<feature type="transmembrane region" description="Helical" evidence="1">
    <location>
        <begin position="231"/>
        <end position="253"/>
    </location>
</feature>
<feature type="transmembrane region" description="Helical" evidence="1">
    <location>
        <begin position="203"/>
        <end position="225"/>
    </location>
</feature>